<dbReference type="PROSITE" id="PS51257">
    <property type="entry name" value="PROKAR_LIPOPROTEIN"/>
    <property type="match status" value="1"/>
</dbReference>
<dbReference type="SUPFAM" id="SSF52343">
    <property type="entry name" value="Ferredoxin reductase-like, C-terminal NADP-linked domain"/>
    <property type="match status" value="1"/>
</dbReference>
<dbReference type="GO" id="GO:0010181">
    <property type="term" value="F:FMN binding"/>
    <property type="evidence" value="ECO:0007669"/>
    <property type="project" value="InterPro"/>
</dbReference>
<accession>A0A4Z1NT21</accession>
<proteinExistence type="inferred from homology"/>
<gene>
    <name evidence="11" type="ORF">E6O75_ATG07290</name>
</gene>
<evidence type="ECO:0000256" key="5">
    <source>
        <dbReference type="ARBA" id="ARBA00022643"/>
    </source>
</evidence>
<dbReference type="SUPFAM" id="SSF63380">
    <property type="entry name" value="Riboflavin synthase domain-like"/>
    <property type="match status" value="1"/>
</dbReference>
<reference evidence="11 12" key="1">
    <citation type="submission" date="2019-04" db="EMBL/GenBank/DDBJ databases">
        <title>High contiguity whole genome sequence and gene annotation resource for two Venturia nashicola isolates.</title>
        <authorList>
            <person name="Prokchorchik M."/>
            <person name="Won K."/>
            <person name="Lee Y."/>
            <person name="Choi E.D."/>
            <person name="Segonzac C."/>
            <person name="Sohn K.H."/>
        </authorList>
    </citation>
    <scope>NUCLEOTIDE SEQUENCE [LARGE SCALE GENOMIC DNA]</scope>
    <source>
        <strain evidence="11 12">PRI2</strain>
    </source>
</reference>
<comment type="caution">
    <text evidence="11">The sequence shown here is derived from an EMBL/GenBank/DDBJ whole genome shotgun (WGS) entry which is preliminary data.</text>
</comment>
<keyword evidence="5" id="KW-0288">FMN</keyword>
<feature type="domain" description="Flavodoxin-like" evidence="10">
    <location>
        <begin position="490"/>
        <end position="639"/>
    </location>
</feature>
<dbReference type="InterPro" id="IPR029039">
    <property type="entry name" value="Flavoprotein-like_sf"/>
</dbReference>
<organism evidence="11 12">
    <name type="scientific">Venturia nashicola</name>
    <dbReference type="NCBI Taxonomy" id="86259"/>
    <lineage>
        <taxon>Eukaryota</taxon>
        <taxon>Fungi</taxon>
        <taxon>Dikarya</taxon>
        <taxon>Ascomycota</taxon>
        <taxon>Pezizomycotina</taxon>
        <taxon>Dothideomycetes</taxon>
        <taxon>Pleosporomycetidae</taxon>
        <taxon>Venturiales</taxon>
        <taxon>Venturiaceae</taxon>
        <taxon>Venturia</taxon>
    </lineage>
</organism>
<comment type="cofactor">
    <cofactor evidence="1">
        <name>FMN</name>
        <dbReference type="ChEBI" id="CHEBI:58210"/>
    </cofactor>
</comment>
<dbReference type="PANTHER" id="PTHR43410:SF1">
    <property type="entry name" value="NITRIC OXIDE SYNTHASE"/>
    <property type="match status" value="1"/>
</dbReference>
<dbReference type="InterPro" id="IPR036119">
    <property type="entry name" value="NOS_N_sf"/>
</dbReference>
<keyword evidence="12" id="KW-1185">Reference proteome</keyword>
<dbReference type="PROSITE" id="PS50902">
    <property type="entry name" value="FLAVODOXIN_LIKE"/>
    <property type="match status" value="1"/>
</dbReference>
<evidence type="ECO:0000256" key="2">
    <source>
        <dbReference type="ARBA" id="ARBA00006267"/>
    </source>
</evidence>
<dbReference type="Gene3D" id="3.40.50.80">
    <property type="entry name" value="Nucleotide-binding domain of ferredoxin-NADP reductase (FNR) module"/>
    <property type="match status" value="1"/>
</dbReference>
<evidence type="ECO:0000256" key="3">
    <source>
        <dbReference type="ARBA" id="ARBA00012989"/>
    </source>
</evidence>
<dbReference type="EMBL" id="SNSC02000024">
    <property type="protein sequence ID" value="TID14058.1"/>
    <property type="molecule type" value="Genomic_DNA"/>
</dbReference>
<dbReference type="Proteomes" id="UP000298493">
    <property type="component" value="Unassembled WGS sequence"/>
</dbReference>
<dbReference type="GO" id="GO:0004517">
    <property type="term" value="F:nitric-oxide synthase activity"/>
    <property type="evidence" value="ECO:0007669"/>
    <property type="project" value="UniProtKB-EC"/>
</dbReference>
<dbReference type="SUPFAM" id="SSF52218">
    <property type="entry name" value="Flavoproteins"/>
    <property type="match status" value="1"/>
</dbReference>
<dbReference type="InterPro" id="IPR044944">
    <property type="entry name" value="NOS_dom_3"/>
</dbReference>
<evidence type="ECO:0000256" key="4">
    <source>
        <dbReference type="ARBA" id="ARBA00022617"/>
    </source>
</evidence>
<dbReference type="STRING" id="86259.A0A4Z1NT21"/>
<evidence type="ECO:0000256" key="8">
    <source>
        <dbReference type="ARBA" id="ARBA00023002"/>
    </source>
</evidence>
<keyword evidence="7" id="KW-0112">Calmodulin-binding</keyword>
<protein>
    <recommendedName>
        <fullName evidence="3">nitric-oxide synthase (NADPH)</fullName>
        <ecNumber evidence="3">1.14.13.39</ecNumber>
    </recommendedName>
</protein>
<dbReference type="Gene3D" id="3.90.1230.10">
    <property type="entry name" value="Nitric Oxide Synthase, Chain A, domain 3"/>
    <property type="match status" value="1"/>
</dbReference>
<dbReference type="InterPro" id="IPR039261">
    <property type="entry name" value="FNR_nucleotide-bd"/>
</dbReference>
<dbReference type="SUPFAM" id="SSF56512">
    <property type="entry name" value="Nitric oxide (NO) synthase oxygenase domain"/>
    <property type="match status" value="1"/>
</dbReference>
<name>A0A4Z1NT21_9PEZI</name>
<evidence type="ECO:0000259" key="10">
    <source>
        <dbReference type="PROSITE" id="PS50902"/>
    </source>
</evidence>
<evidence type="ECO:0000256" key="7">
    <source>
        <dbReference type="ARBA" id="ARBA00022860"/>
    </source>
</evidence>
<comment type="similarity">
    <text evidence="2">Belongs to the NOS family.</text>
</comment>
<keyword evidence="5" id="KW-0285">Flavoprotein</keyword>
<dbReference type="InterPro" id="IPR044943">
    <property type="entry name" value="NOS_dom_1"/>
</dbReference>
<dbReference type="Gene3D" id="3.40.50.360">
    <property type="match status" value="1"/>
</dbReference>
<dbReference type="EC" id="1.14.13.39" evidence="3"/>
<sequence>MFDTERSKRRNPELEFDLIRQAYPNLATTSCSSNFCQSGRMTQTAEPRVGRDRAYPEVLRDGLDFLDQLRREGVIVSEDQLCSRKDVIRKELGHDTVETNGLEHCKALSGTDSCSGWKQSAEELLWGLRLAWKHSGKCIMRSEYTSLRLRDLRHVTTSLEMGRELIQGLTEAFNNGNIQPTAFVFPHRETGTTGPLIWNRNILAFAGYLEADGTILGDPANVTLTSDMIELGWTPPRFRTRWDLLPLVTMAEGDEPVITEIPPSLFPLVNIRHPKYSLAFEKLGLKWVPAPVLSRLGFDIGGVQYTAAPFIGWFMDAEIGVRNLADTQRYNCLPDLVVKLGWASSTDGLENLPGFERLALLSKAQAELNYAVYWSFSQANVAMSDTLSASAQYCRFDDDHRRENGFRLPANPYWIAPPQGSLVPLWHRGGAPNYQPKPMVCRNVQDPVKLWRRRLAAPKDLAVVSSMVLPPECEKALRQLPKELEKVRNIRICFCTSGVTAIKLANRVHSHISKQYLQDFPSWQVHGVASLDTVRLKSLTEQDVLLIVCSTTGHGEIPRNGQNFVSSLRGQRDLPHFKYSVFGSGSSMFPQTFNWGARTLNELIQEAGGQPLAGNMTPGDTSRDGELWDKLELWRNFLDKDLRGKCCLTVPDSQLFCDVTQPRRRIKHWLRNSIRATLGDCDKSGGNIYKVAINVGAVAFTGAGYINIFTPNPHENVQSALNVLRTDGQERLQIPGKPTCEEFLTEFVDFSQPLDGLLWTLPLAITESMLEILTAKPLSETLKLLGELVEHVTLKTLFAFMPLKSPTSFSIASTLPTTETGDNIIELLVQHHIGGRFSDRFLGTARKGARLRCRITESTRQSDMLKDIDRPLIAFTTGSGLAPVRHLLQKRVAMHREEHCETSPVSLICGFRKEDCEIVRESVKDAVESGVIDLLSMTPSNPSRARAQDKLFQENVKDICLSKILRDEANVFVCANPAAAKDFAENLSALLGRHPQQALGDRYVEDVFHST</sequence>
<evidence type="ECO:0000313" key="12">
    <source>
        <dbReference type="Proteomes" id="UP000298493"/>
    </source>
</evidence>
<dbReference type="AlphaFoldDB" id="A0A4Z1NT21"/>
<evidence type="ECO:0000256" key="9">
    <source>
        <dbReference type="ARBA" id="ARBA00023004"/>
    </source>
</evidence>
<keyword evidence="9" id="KW-0408">Iron</keyword>
<evidence type="ECO:0000256" key="6">
    <source>
        <dbReference type="ARBA" id="ARBA00022723"/>
    </source>
</evidence>
<dbReference type="InterPro" id="IPR050607">
    <property type="entry name" value="NOS"/>
</dbReference>
<evidence type="ECO:0000313" key="11">
    <source>
        <dbReference type="EMBL" id="TID14058.1"/>
    </source>
</evidence>
<dbReference type="GO" id="GO:0005516">
    <property type="term" value="F:calmodulin binding"/>
    <property type="evidence" value="ECO:0007669"/>
    <property type="project" value="UniProtKB-KW"/>
</dbReference>
<dbReference type="InterPro" id="IPR017938">
    <property type="entry name" value="Riboflavin_synthase-like_b-brl"/>
</dbReference>
<dbReference type="Gene3D" id="3.90.440.10">
    <property type="entry name" value="Nitric Oxide Synthase,Heme Domain,Chain A domain 2"/>
    <property type="match status" value="1"/>
</dbReference>
<keyword evidence="4" id="KW-0349">Heme</keyword>
<evidence type="ECO:0000256" key="1">
    <source>
        <dbReference type="ARBA" id="ARBA00001917"/>
    </source>
</evidence>
<dbReference type="GO" id="GO:0006809">
    <property type="term" value="P:nitric oxide biosynthetic process"/>
    <property type="evidence" value="ECO:0007669"/>
    <property type="project" value="InterPro"/>
</dbReference>
<dbReference type="PANTHER" id="PTHR43410">
    <property type="entry name" value="NITRIC OXIDE SYNTHASE OXYGENASE"/>
    <property type="match status" value="1"/>
</dbReference>
<dbReference type="InterPro" id="IPR044940">
    <property type="entry name" value="NOS_dom_2"/>
</dbReference>
<dbReference type="GO" id="GO:0046872">
    <property type="term" value="F:metal ion binding"/>
    <property type="evidence" value="ECO:0007669"/>
    <property type="project" value="UniProtKB-KW"/>
</dbReference>
<dbReference type="InterPro" id="IPR004030">
    <property type="entry name" value="NOS_N"/>
</dbReference>
<keyword evidence="8" id="KW-0560">Oxidoreductase</keyword>
<dbReference type="InterPro" id="IPR008254">
    <property type="entry name" value="Flavodoxin/NO_synth"/>
</dbReference>
<dbReference type="Pfam" id="PF00258">
    <property type="entry name" value="Flavodoxin_1"/>
    <property type="match status" value="1"/>
</dbReference>
<keyword evidence="6" id="KW-0479">Metal-binding</keyword>
<dbReference type="Gene3D" id="3.90.340.10">
    <property type="entry name" value="Nitric Oxide Synthase, Chain A, domain 1"/>
    <property type="match status" value="1"/>
</dbReference>
<dbReference type="Pfam" id="PF02898">
    <property type="entry name" value="NO_synthase"/>
    <property type="match status" value="1"/>
</dbReference>